<evidence type="ECO:0000256" key="12">
    <source>
        <dbReference type="ARBA" id="ARBA00072369"/>
    </source>
</evidence>
<dbReference type="SUPFAM" id="SSF55186">
    <property type="entry name" value="ThrRS/AlaRS common domain"/>
    <property type="match status" value="1"/>
</dbReference>
<feature type="region of interest" description="Disordered" evidence="13">
    <location>
        <begin position="651"/>
        <end position="769"/>
    </location>
</feature>
<dbReference type="Pfam" id="PF03129">
    <property type="entry name" value="HGTP_anticodon"/>
    <property type="match status" value="1"/>
</dbReference>
<dbReference type="InterPro" id="IPR002320">
    <property type="entry name" value="Thr-tRNA-ligase_IIa"/>
</dbReference>
<reference evidence="16" key="1">
    <citation type="submission" date="2025-08" db="UniProtKB">
        <authorList>
            <consortium name="Ensembl"/>
        </authorList>
    </citation>
    <scope>IDENTIFICATION</scope>
</reference>
<dbReference type="SMART" id="SM00863">
    <property type="entry name" value="tRNA_SAD"/>
    <property type="match status" value="1"/>
</dbReference>
<feature type="region of interest" description="Disordered" evidence="13">
    <location>
        <begin position="47"/>
        <end position="67"/>
    </location>
</feature>
<dbReference type="PROSITE" id="PS50862">
    <property type="entry name" value="AA_TRNA_LIGASE_II"/>
    <property type="match status" value="1"/>
</dbReference>
<feature type="compositionally biased region" description="Basic and acidic residues" evidence="13">
    <location>
        <begin position="47"/>
        <end position="59"/>
    </location>
</feature>
<evidence type="ECO:0000313" key="17">
    <source>
        <dbReference type="Proteomes" id="UP000694424"/>
    </source>
</evidence>
<evidence type="ECO:0000256" key="13">
    <source>
        <dbReference type="SAM" id="MobiDB-lite"/>
    </source>
</evidence>
<feature type="domain" description="Aminoacyl-transfer RNA synthetases class-II family profile" evidence="14">
    <location>
        <begin position="325"/>
        <end position="598"/>
    </location>
</feature>
<evidence type="ECO:0000256" key="2">
    <source>
        <dbReference type="ARBA" id="ARBA00008226"/>
    </source>
</evidence>
<dbReference type="GO" id="GO:0005739">
    <property type="term" value="C:mitochondrion"/>
    <property type="evidence" value="ECO:0007669"/>
    <property type="project" value="TreeGrafter"/>
</dbReference>
<keyword evidence="7" id="KW-0067">ATP-binding</keyword>
<keyword evidence="6" id="KW-0547">Nucleotide-binding</keyword>
<dbReference type="Pfam" id="PF00587">
    <property type="entry name" value="tRNA-synt_2b"/>
    <property type="match status" value="1"/>
</dbReference>
<dbReference type="InterPro" id="IPR002314">
    <property type="entry name" value="aa-tRNA-synt_IIb"/>
</dbReference>
<keyword evidence="4" id="KW-0963">Cytoplasm</keyword>
<evidence type="ECO:0000256" key="3">
    <source>
        <dbReference type="ARBA" id="ARBA00013163"/>
    </source>
</evidence>
<evidence type="ECO:0000256" key="8">
    <source>
        <dbReference type="ARBA" id="ARBA00022917"/>
    </source>
</evidence>
<dbReference type="InterPro" id="IPR004154">
    <property type="entry name" value="Anticodon-bd"/>
</dbReference>
<feature type="compositionally biased region" description="Low complexity" evidence="13">
    <location>
        <begin position="691"/>
        <end position="702"/>
    </location>
</feature>
<comment type="subcellular location">
    <subcellularLocation>
        <location evidence="1">Cytoplasm</location>
    </subcellularLocation>
</comment>
<evidence type="ECO:0000313" key="16">
    <source>
        <dbReference type="Ensembl" id="ENSAOWP00000028817.1"/>
    </source>
</evidence>
<dbReference type="Gene3D" id="3.10.20.30">
    <property type="match status" value="1"/>
</dbReference>
<dbReference type="Gene3D" id="3.40.50.800">
    <property type="entry name" value="Anticodon-binding domain"/>
    <property type="match status" value="1"/>
</dbReference>
<evidence type="ECO:0000259" key="14">
    <source>
        <dbReference type="PROSITE" id="PS50862"/>
    </source>
</evidence>
<keyword evidence="17" id="KW-1185">Reference proteome</keyword>
<dbReference type="GO" id="GO:0005524">
    <property type="term" value="F:ATP binding"/>
    <property type="evidence" value="ECO:0007669"/>
    <property type="project" value="UniProtKB-KW"/>
</dbReference>
<evidence type="ECO:0000256" key="11">
    <source>
        <dbReference type="ARBA" id="ARBA00049515"/>
    </source>
</evidence>
<evidence type="ECO:0000256" key="4">
    <source>
        <dbReference type="ARBA" id="ARBA00022490"/>
    </source>
</evidence>
<dbReference type="SUPFAM" id="SSF55681">
    <property type="entry name" value="Class II aaRS and biotin synthetases"/>
    <property type="match status" value="1"/>
</dbReference>
<dbReference type="InterPro" id="IPR012675">
    <property type="entry name" value="Beta-grasp_dom_sf"/>
</dbReference>
<dbReference type="PRINTS" id="PR01047">
    <property type="entry name" value="TRNASYNTHTHR"/>
</dbReference>
<feature type="region of interest" description="Disordered" evidence="13">
    <location>
        <begin position="1"/>
        <end position="33"/>
    </location>
</feature>
<dbReference type="Gene3D" id="3.30.980.10">
    <property type="entry name" value="Threonyl-trna Synthetase, Chain A, domain 2"/>
    <property type="match status" value="1"/>
</dbReference>
<dbReference type="SUPFAM" id="SSF52954">
    <property type="entry name" value="Class II aaRS ABD-related"/>
    <property type="match status" value="1"/>
</dbReference>
<dbReference type="PROSITE" id="PS51880">
    <property type="entry name" value="TGS"/>
    <property type="match status" value="1"/>
</dbReference>
<feature type="compositionally biased region" description="Pro residues" evidence="13">
    <location>
        <begin position="659"/>
        <end position="669"/>
    </location>
</feature>
<dbReference type="EC" id="6.1.1.3" evidence="3"/>
<dbReference type="InterPro" id="IPR018163">
    <property type="entry name" value="Thr/Ala-tRNA-synth_IIc_edit"/>
</dbReference>
<evidence type="ECO:0000256" key="7">
    <source>
        <dbReference type="ARBA" id="ARBA00022840"/>
    </source>
</evidence>
<dbReference type="FunFam" id="3.30.930.10:FF:000019">
    <property type="entry name" value="Threonine--tRNA ligase"/>
    <property type="match status" value="1"/>
</dbReference>
<evidence type="ECO:0000256" key="1">
    <source>
        <dbReference type="ARBA" id="ARBA00004496"/>
    </source>
</evidence>
<evidence type="ECO:0000256" key="5">
    <source>
        <dbReference type="ARBA" id="ARBA00022598"/>
    </source>
</evidence>
<dbReference type="Gene3D" id="3.30.930.10">
    <property type="entry name" value="Bira Bifunctional Protein, Domain 2"/>
    <property type="match status" value="1"/>
</dbReference>
<evidence type="ECO:0000256" key="6">
    <source>
        <dbReference type="ARBA" id="ARBA00022741"/>
    </source>
</evidence>
<dbReference type="InterPro" id="IPR045864">
    <property type="entry name" value="aa-tRNA-synth_II/BPL/LPL"/>
</dbReference>
<evidence type="ECO:0000256" key="9">
    <source>
        <dbReference type="ARBA" id="ARBA00023146"/>
    </source>
</evidence>
<dbReference type="InterPro" id="IPR033728">
    <property type="entry name" value="ThrRS_core"/>
</dbReference>
<dbReference type="InterPro" id="IPR012676">
    <property type="entry name" value="TGS-like"/>
</dbReference>
<dbReference type="PANTHER" id="PTHR11451">
    <property type="entry name" value="THREONINE-TRNA LIGASE"/>
    <property type="match status" value="1"/>
</dbReference>
<dbReference type="InterPro" id="IPR036621">
    <property type="entry name" value="Anticodon-bd_dom_sf"/>
</dbReference>
<dbReference type="PANTHER" id="PTHR11451:SF27">
    <property type="entry name" value="THREONINE--TRNA LIGASE, MITOCHONDRIAL"/>
    <property type="match status" value="1"/>
</dbReference>
<protein>
    <recommendedName>
        <fullName evidence="12">Probable threonine--tRNA ligase, cytoplasmic</fullName>
        <ecNumber evidence="3">6.1.1.3</ecNumber>
    </recommendedName>
    <alternativeName>
        <fullName evidence="10">Threonyl-tRNA synthetase</fullName>
    </alternativeName>
</protein>
<dbReference type="CDD" id="cd01667">
    <property type="entry name" value="TGS_ThrRS"/>
    <property type="match status" value="1"/>
</dbReference>
<dbReference type="CDD" id="cd00771">
    <property type="entry name" value="ThrRS_core"/>
    <property type="match status" value="1"/>
</dbReference>
<comment type="catalytic activity">
    <reaction evidence="11">
        <text>tRNA(Thr) + L-threonine + ATP = L-threonyl-tRNA(Thr) + AMP + diphosphate + H(+)</text>
        <dbReference type="Rhea" id="RHEA:24624"/>
        <dbReference type="Rhea" id="RHEA-COMP:9670"/>
        <dbReference type="Rhea" id="RHEA-COMP:9704"/>
        <dbReference type="ChEBI" id="CHEBI:15378"/>
        <dbReference type="ChEBI" id="CHEBI:30616"/>
        <dbReference type="ChEBI" id="CHEBI:33019"/>
        <dbReference type="ChEBI" id="CHEBI:57926"/>
        <dbReference type="ChEBI" id="CHEBI:78442"/>
        <dbReference type="ChEBI" id="CHEBI:78534"/>
        <dbReference type="ChEBI" id="CHEBI:456215"/>
        <dbReference type="EC" id="6.1.1.3"/>
    </reaction>
</comment>
<dbReference type="GO" id="GO:0004829">
    <property type="term" value="F:threonine-tRNA ligase activity"/>
    <property type="evidence" value="ECO:0007669"/>
    <property type="project" value="UniProtKB-EC"/>
</dbReference>
<name>A0A8B9QNX0_APTOW</name>
<dbReference type="Proteomes" id="UP000694424">
    <property type="component" value="Unplaced"/>
</dbReference>
<dbReference type="InterPro" id="IPR004095">
    <property type="entry name" value="TGS"/>
</dbReference>
<accession>A0A8B9QNX0</accession>
<proteinExistence type="inferred from homology"/>
<feature type="domain" description="TGS" evidence="15">
    <location>
        <begin position="60"/>
        <end position="119"/>
    </location>
</feature>
<keyword evidence="9" id="KW-0030">Aminoacyl-tRNA synthetase</keyword>
<dbReference type="SUPFAM" id="SSF81271">
    <property type="entry name" value="TGS-like"/>
    <property type="match status" value="1"/>
</dbReference>
<keyword evidence="8" id="KW-0648">Protein biosynthesis</keyword>
<dbReference type="InterPro" id="IPR006195">
    <property type="entry name" value="aa-tRNA-synth_II"/>
</dbReference>
<dbReference type="FunFam" id="3.30.980.10:FF:000005">
    <property type="entry name" value="Threonyl-tRNA synthetase, mitochondrial"/>
    <property type="match status" value="1"/>
</dbReference>
<dbReference type="AlphaFoldDB" id="A0A8B9QNX0"/>
<dbReference type="Ensembl" id="ENSAOWT00000032636.1">
    <property type="protein sequence ID" value="ENSAOWP00000028817.1"/>
    <property type="gene ID" value="ENSAOWG00000019415.1"/>
</dbReference>
<organism evidence="16 17">
    <name type="scientific">Apteryx owenii</name>
    <name type="common">Little spotted kiwi</name>
    <dbReference type="NCBI Taxonomy" id="8824"/>
    <lineage>
        <taxon>Eukaryota</taxon>
        <taxon>Metazoa</taxon>
        <taxon>Chordata</taxon>
        <taxon>Craniata</taxon>
        <taxon>Vertebrata</taxon>
        <taxon>Euteleostomi</taxon>
        <taxon>Archelosauria</taxon>
        <taxon>Archosauria</taxon>
        <taxon>Dinosauria</taxon>
        <taxon>Saurischia</taxon>
        <taxon>Theropoda</taxon>
        <taxon>Coelurosauria</taxon>
        <taxon>Aves</taxon>
        <taxon>Palaeognathae</taxon>
        <taxon>Apterygiformes</taxon>
        <taxon>Apterygidae</taxon>
        <taxon>Apteryx</taxon>
    </lineage>
</organism>
<dbReference type="Pfam" id="PF07973">
    <property type="entry name" value="tRNA_SAD"/>
    <property type="match status" value="1"/>
</dbReference>
<sequence>AAGCRRPSRFPSGLPGSRRERERRRLAGGPAPHVAERLRVFEQLKAAAEQERQHPEPPDRPILISLPDGSRLPGQALRTTPRHVAAQLGARAALVARVDGTLHDLDRPLRGDAALELLDFDAPEGRAAFWHSGARVLAAAAEQFYGAPLCGAGATESGFFCDLHLEGRTVQRDELPALEEACRAFARARHPFERLEVTREQLLELFKHNRFVLSRIEEEATAETATVYRCGTLVDLCRGPHIPHTGLIRALRLLTSSAAFWRGDPARESLQRIAGVAFPSAQLLAEWEQAQEAAASRDHRRIGRDQELFFFHKLSPGSCFFLPRGAHIYNTLVDFIKAEYRKRGFAEVVTPNVYNAELWEQSGHWRHYGEHMFSFRADGQTFSLKPMNCPAHCLMFAHRPRSWRELPLRLADFGALHRNEPSGTLAGLTRLRRFQQDDAHIFCTLAQLESEIGGCLDFVRAVYAVLGFSFHFALSTRPSRFLGDAGTWDRAEQQLEKSLRDFGQPWELNAGDGAFYGPKIDIQIRDALGRYHQCATIQLDFQMPERFGLARDGGAAERPVLIHRAVLGSVERMLAVLAESCGGKWPFWLSPMQAMVIPLGPDVEGYALRVRDALRRDGFAADVDTDAGATLSRKIRQAQLAQYNFQLGESRGGGLGMLRPPPLLPPPIPGSARSKDAGGAAGSPAPRRRLSQSLLASRLQPAPGLGTGLTGRENPREQGRASHPRLPGNGAPSSAGYGNAWGPRDLTAPGRKGLGPGRIPAGSFISTRE</sequence>
<keyword evidence="5" id="KW-0436">Ligase</keyword>
<dbReference type="NCBIfam" id="TIGR00418">
    <property type="entry name" value="thrS"/>
    <property type="match status" value="1"/>
</dbReference>
<dbReference type="GO" id="GO:0006435">
    <property type="term" value="P:threonyl-tRNA aminoacylation"/>
    <property type="evidence" value="ECO:0007669"/>
    <property type="project" value="InterPro"/>
</dbReference>
<evidence type="ECO:0000256" key="10">
    <source>
        <dbReference type="ARBA" id="ARBA00031900"/>
    </source>
</evidence>
<comment type="similarity">
    <text evidence="2">Belongs to the class-II aminoacyl-tRNA synthetase family.</text>
</comment>
<dbReference type="InterPro" id="IPR012947">
    <property type="entry name" value="tRNA_SAD"/>
</dbReference>
<evidence type="ECO:0000259" key="15">
    <source>
        <dbReference type="PROSITE" id="PS51880"/>
    </source>
</evidence>
<reference evidence="16" key="2">
    <citation type="submission" date="2025-09" db="UniProtKB">
        <authorList>
            <consortium name="Ensembl"/>
        </authorList>
    </citation>
    <scope>IDENTIFICATION</scope>
</reference>